<evidence type="ECO:0000256" key="1">
    <source>
        <dbReference type="SAM" id="MobiDB-lite"/>
    </source>
</evidence>
<dbReference type="EMBL" id="HBNR01038028">
    <property type="protein sequence ID" value="CAE4595172.1"/>
    <property type="molecule type" value="Transcribed_RNA"/>
</dbReference>
<organism evidence="2">
    <name type="scientific">Alexandrium monilatum</name>
    <dbReference type="NCBI Taxonomy" id="311494"/>
    <lineage>
        <taxon>Eukaryota</taxon>
        <taxon>Sar</taxon>
        <taxon>Alveolata</taxon>
        <taxon>Dinophyceae</taxon>
        <taxon>Gonyaulacales</taxon>
        <taxon>Pyrocystaceae</taxon>
        <taxon>Alexandrium</taxon>
    </lineage>
</organism>
<accession>A0A7S4QWA0</accession>
<name>A0A7S4QWA0_9DINO</name>
<evidence type="ECO:0000313" key="2">
    <source>
        <dbReference type="EMBL" id="CAE4595172.1"/>
    </source>
</evidence>
<gene>
    <name evidence="2" type="ORF">AMON00008_LOCUS26256</name>
</gene>
<feature type="region of interest" description="Disordered" evidence="1">
    <location>
        <begin position="97"/>
        <end position="126"/>
    </location>
</feature>
<dbReference type="AlphaFoldDB" id="A0A7S4QWA0"/>
<protein>
    <submittedName>
        <fullName evidence="2">Uncharacterized protein</fullName>
    </submittedName>
</protein>
<sequence>MDHYGGGGANMRAVGAHFMMAMPEVLCTQGGPGDIQNNKRLEECLAAIEQEVGHLKSMREMQQVPGTNQAPRQLADRLHALEQELWHLQAARMQEEARYRPPIPVRPDSARHRLPPLSHRSSTPNSARLAALPQPAFVPVPYPVSSTVPSTMVSPRAKEHEELLHAHRQLIESMEKQQQRHTELLQSHTDLMKAHMDLLKRHMGGEEEAKERAPHPSLGVVRLDYDYPPAGGDTDCPASFGYDVYYRAVPGLTFELCQAGHFGEAVERRFAEAIKYLEQRGVCAITGDCGFMMAFQVLARKIATKPVFMSSMVQCPAIAASLQPSDQILILTANGKSLRPQKQILLNSCGFDVNEDRFIIKGCQDVPGFDAVAKGEKVPLDIVQPGIINLTMRFLQENTNIKAILLECTELPPYADALRAHTGLPVWDAITGADFYVSACRDAARFGLNEWQEAWDREQEDYKFGMNLIETDKKLLQNLKQKGEGEAKPLKTARERAAEVRTARAKAKADFRTMAVVDKTKKKLQRRQAPRLGVVRIDFNYPPSAGDVDYPGSYDYEVLYRVVPGLTWEMAKSGRMTVMVRQEFVKAIKWLEGKGVSGITGDCGFLMAFQTIASEVSTVPVFMSAMIQSPMMSVAFDKYDKILVLTAYSDTLSAQKDTLLSKCGFDVDDDRFVIYGAESVPGFEAVGKGEKVDVDYVTPGIVKLVKGILTKQPTLRAILMESTELPPYSDALRKETGLPVFDAITCADFFISARKDNPRFGLNQWQCDWDGQIADYQLGQNLSDASRAFLVNG</sequence>
<proteinExistence type="predicted"/>
<reference evidence="2" key="1">
    <citation type="submission" date="2021-01" db="EMBL/GenBank/DDBJ databases">
        <authorList>
            <person name="Corre E."/>
            <person name="Pelletier E."/>
            <person name="Niang G."/>
            <person name="Scheremetjew M."/>
            <person name="Finn R."/>
            <person name="Kale V."/>
            <person name="Holt S."/>
            <person name="Cochrane G."/>
            <person name="Meng A."/>
            <person name="Brown T."/>
            <person name="Cohen L."/>
        </authorList>
    </citation>
    <scope>NUCLEOTIDE SEQUENCE</scope>
    <source>
        <strain evidence="2">CCMP3105</strain>
    </source>
</reference>